<dbReference type="InterPro" id="IPR047801">
    <property type="entry name" value="Peptidase_C45"/>
</dbReference>
<dbReference type="Pfam" id="PF03417">
    <property type="entry name" value="AAT"/>
    <property type="match status" value="1"/>
</dbReference>
<dbReference type="InterPro" id="IPR047794">
    <property type="entry name" value="C45_proenzyme-like"/>
</dbReference>
<reference evidence="2 3" key="1">
    <citation type="submission" date="2021-03" db="EMBL/GenBank/DDBJ databases">
        <title>Genomic Encyclopedia of Type Strains, Phase IV (KMG-IV): sequencing the most valuable type-strain genomes for metagenomic binning, comparative biology and taxonomic classification.</title>
        <authorList>
            <person name="Goeker M."/>
        </authorList>
    </citation>
    <scope>NUCLEOTIDE SEQUENCE [LARGE SCALE GENOMIC DNA]</scope>
    <source>
        <strain evidence="2 3">DSM 25790</strain>
    </source>
</reference>
<proteinExistence type="predicted"/>
<dbReference type="InterPro" id="IPR005079">
    <property type="entry name" value="Peptidase_C45_hydrolase"/>
</dbReference>
<sequence>MIKKLKLQGSAKEIGYEHGFQGKKEVLQSLKTYEKLFHGYQHIDWSEARERALVHLNAIEKYDISMLEEMEGIAKGAGVDFEDILALNARSEIALAGYKGTSFSDGCTAMAITNPISTETIIGQNWDWKPTQIKSLLLLDMQNNDHPDITMVTEGGIIGKIGFNSAGVGICFNALITDKKSDEVPIHLGLRAVLNSNSLTEAVSKIKGGQMASAASFLIGYDEGDGNGMAVNAEVSPFGMDYVGENPGKLVHTNHICSSLIKQNLKDMNEFRYDDSMLRKKRAEQLINTTIAKQEVIREQSFKEWLSDEFNAPNSINHFENKRAPEHRRMETVFSIVINLAKRKAHLRVGKSLENDYEELD</sequence>
<dbReference type="EMBL" id="JAGIKX010000046">
    <property type="protein sequence ID" value="MBP2259009.1"/>
    <property type="molecule type" value="Genomic_DNA"/>
</dbReference>
<accession>A0ABS4SDQ7</accession>
<evidence type="ECO:0000313" key="3">
    <source>
        <dbReference type="Proteomes" id="UP001519294"/>
    </source>
</evidence>
<dbReference type="PANTHER" id="PTHR34180:SF1">
    <property type="entry name" value="BETA-ALANYL-DOPAMINE_CARCININE HYDROLASE"/>
    <property type="match status" value="1"/>
</dbReference>
<dbReference type="RefSeq" id="WP_226371674.1">
    <property type="nucleotide sequence ID" value="NZ_JAGIKX010000046.1"/>
</dbReference>
<evidence type="ECO:0000259" key="1">
    <source>
        <dbReference type="Pfam" id="PF03417"/>
    </source>
</evidence>
<comment type="caution">
    <text evidence="2">The sequence shown here is derived from an EMBL/GenBank/DDBJ whole genome shotgun (WGS) entry which is preliminary data.</text>
</comment>
<protein>
    <submittedName>
        <fullName evidence="2">Isopenicillin-N N-acyltransferase-like protein</fullName>
    </submittedName>
</protein>
<evidence type="ECO:0000313" key="2">
    <source>
        <dbReference type="EMBL" id="MBP2259009.1"/>
    </source>
</evidence>
<dbReference type="NCBIfam" id="NF040521">
    <property type="entry name" value="C45_proenzyme"/>
    <property type="match status" value="1"/>
</dbReference>
<name>A0ABS4SDQ7_9BACI</name>
<feature type="domain" description="Peptidase C45 hydrolase" evidence="1">
    <location>
        <begin position="120"/>
        <end position="351"/>
    </location>
</feature>
<dbReference type="Gene3D" id="1.10.10.2120">
    <property type="match status" value="1"/>
</dbReference>
<keyword evidence="3" id="KW-1185">Reference proteome</keyword>
<dbReference type="PANTHER" id="PTHR34180">
    <property type="entry name" value="PEPTIDASE C45"/>
    <property type="match status" value="1"/>
</dbReference>
<dbReference type="Proteomes" id="UP001519294">
    <property type="component" value="Unassembled WGS sequence"/>
</dbReference>
<dbReference type="Gene3D" id="3.60.60.10">
    <property type="entry name" value="Penicillin V Acylase, Chain A"/>
    <property type="match status" value="1"/>
</dbReference>
<gene>
    <name evidence="2" type="ORF">J2Z81_002997</name>
</gene>
<organism evidence="2 3">
    <name type="scientific">Virgibacillus alimentarius</name>
    <dbReference type="NCBI Taxonomy" id="698769"/>
    <lineage>
        <taxon>Bacteria</taxon>
        <taxon>Bacillati</taxon>
        <taxon>Bacillota</taxon>
        <taxon>Bacilli</taxon>
        <taxon>Bacillales</taxon>
        <taxon>Bacillaceae</taxon>
        <taxon>Virgibacillus</taxon>
    </lineage>
</organism>